<dbReference type="InterPro" id="IPR041286">
    <property type="entry name" value="MBG_2"/>
</dbReference>
<dbReference type="PROSITE" id="PS50093">
    <property type="entry name" value="PKD"/>
    <property type="match status" value="1"/>
</dbReference>
<dbReference type="Pfam" id="PF18887">
    <property type="entry name" value="MBG_3"/>
    <property type="match status" value="6"/>
</dbReference>
<dbReference type="InterPro" id="IPR035986">
    <property type="entry name" value="PKD_dom_sf"/>
</dbReference>
<protein>
    <submittedName>
        <fullName evidence="2">T9SS type A sorting domain-containing protein</fullName>
    </submittedName>
</protein>
<gene>
    <name evidence="2" type="ORF">I2I05_13815</name>
</gene>
<name>A0ABS0IKT3_9BACT</name>
<dbReference type="Pfam" id="PF18962">
    <property type="entry name" value="Por_Secre_tail"/>
    <property type="match status" value="1"/>
</dbReference>
<evidence type="ECO:0000313" key="3">
    <source>
        <dbReference type="Proteomes" id="UP000597617"/>
    </source>
</evidence>
<feature type="domain" description="PKD" evidence="1">
    <location>
        <begin position="1722"/>
        <end position="1790"/>
    </location>
</feature>
<dbReference type="InterPro" id="IPR000601">
    <property type="entry name" value="PKD_dom"/>
</dbReference>
<sequence>MANLTPTYDGTAKSATATTTPANLSTVSFTYAGSATAPTNAGTYAVVATLNNANYSGSASGSLVIGRAAQTITWATPAAITYGNALTATQLSAMAPGALTYSPTLGVVLDAGTQTLRVNAAETTNYLAATKEVSLNVNQADATVSVTVGGPYTYTGSAQGVSSATVTGLGGASLGNATVVYKKGTNEVSPVEAGTYDVYASFAGSTNYKPASDNTKQLIIAKAPAIIVLSNLSHIYNNTSQGATATVTPAVSGLNLTYTGTANDNTAYGPSNTAPIKAGTYTVAATLANDNYQATPVSGTLTIGRADQSITFDALATKTFGDADFTVSATSSASLPVSFSASGNATVTGNTVHITGAGSATITAAAAADGNYNAATAVSQSLAIRKAPAAVTLNFNAPYTYSGFAQPITGSVTGVGGASLGNPVVTYKAASASEYSTVEPVSAGTYGVKGFYAETENYLAAEAVSNMTIDQAAATITLSNLAHTYNGSAKTATITTSPEGLTVTVTYDGSAMAPVNAGSYQVLASLNNGNYSASDATGTLSIAKASNSIAFDNPGTKTFGDAPFALSASATSGLDVSFAVASGPATIEGSMLTITGAGLVTVTASQAESANYEAAANEHQTFEVSKATATVTLANLSHTYNGVAKAATASTDATGASTFTYEYSKDGNTVEAEDVKDAGTYAVIATLHNDNFTGSASSNLVIAQAPNAISFAPLADKTFGNAPFTLSATATSGLGVSFAVVSGPAIISGSTLTITGAGSVKVRASQAGNANYVVAADVDQTFTVNKATPVIVVEVGGPYTYDGSAQAVASAIVTGVGAADLGAAMVVYKQDNSPTTPVNAGTYDVFASFAGNDNYHLASDNSSKLIIGQRPITLTADAQTKVYGTTTDPALTYQVTSGTLVSGDVFTGALTRTSGESVGDYAIGSTLANTNYTISYVGADLRITARPITLTADAQSKTYGEADPTLTYKVTAGSLAYSDSFTGSLSRVAGNAVGAYAIEQGSVALSTNYDLSYVGAKLSITARPLVIAATGVDKGYDGNVTATVSLSDNRVSGDVLTTSYETASFDNKNVGQNKPVSVSGIAITGADAGNYSANATASASANITAKAITGSFTASNKPYDGTTSASITSRSLSGTVSADDVTLTDGAAAFTAASAGTNKPVTGSQFALSGADAPNYTLTSVDATTADITAVELTPHITAADKVYDGTTTATLSSQTVTGMVNGETAVTLVVGAQSFNNANAGPRTVTASNLSLGGNAASNYSLAANATATDEATISRLGITGSFAVAPTRVYDGTTDAAVSGRSLTGALANDAVSLDGGTASYDTKNVGTGKTVTLTGFTLAGDDAPNYDLLSVETTTANITARDIAGSFAAASKVYDGNRAAEVLTRTVTPLTGDAVTLEGGTATFSDKNVADGKTVTLTGASLGGAQAGNYSLTGVATTTANITAKALEITISADNKVYDGNSTATVTALIAPGTTTSGLVSGDQVEVSASNGLFQNKNVGTGKPVTADVAISNSAAATNADAGNYSANTSATTTAAITARELTITADAQSKTYGDADPALTYKVTTGSLVDGETFIGSLVRATGEDAGTYAITNSRTTGAVTAGSNYTLSYVGANFVIGKATAAVSLNGLLCQTENGVNKAVTATTNATGVSTFAYTYSKGGALLSTTGVTEAGTYVVTATLNNPNFIGSATGNLVINAVPVINSIKGDLTPLSIAAPKATLTATLTDTNLASAVWNWDDGKTDLVSNTSTTLLGTHTYALPGVYKVSLTVTDACGATATLPYEYVVVYDPNGGFVTGGGWITSPVVLTTQYMQVGGKANFGFVAKYKKGSTVQVDGDTEFQFQAGSLNFKSTSLTDMRLVISGDRASYKGVGTINGTGSYGFMVAAIDGQYNKGTGPDRFRMKIWEAASGTVVYDNQAGADENAPASTAIGGGSIVIHAPTKGSTANLVVTDADATIAPKSAESNLLEVYPNPIAEQATIHFRTQQGGKAQLYLYNQVGALVATLYNAEVEGGRDYHLPLSRENLADGVYFCRMITNGKVENKRLTIMR</sequence>
<dbReference type="CDD" id="cd00146">
    <property type="entry name" value="PKD"/>
    <property type="match status" value="1"/>
</dbReference>
<dbReference type="NCBIfam" id="TIGR04183">
    <property type="entry name" value="Por_Secre_tail"/>
    <property type="match status" value="1"/>
</dbReference>
<accession>A0ABS0IKT3</accession>
<dbReference type="Pfam" id="PF00801">
    <property type="entry name" value="PKD"/>
    <property type="match status" value="1"/>
</dbReference>
<evidence type="ECO:0000259" key="1">
    <source>
        <dbReference type="PROSITE" id="PS50093"/>
    </source>
</evidence>
<dbReference type="RefSeq" id="WP_196282858.1">
    <property type="nucleotide sequence ID" value="NZ_JADQDQ010000006.1"/>
</dbReference>
<keyword evidence="3" id="KW-1185">Reference proteome</keyword>
<dbReference type="InterPro" id="IPR043772">
    <property type="entry name" value="MBG_3"/>
</dbReference>
<reference evidence="2 3" key="1">
    <citation type="submission" date="2020-11" db="EMBL/GenBank/DDBJ databases">
        <authorList>
            <person name="Kim M.K."/>
        </authorList>
    </citation>
    <scope>NUCLEOTIDE SEQUENCE [LARGE SCALE GENOMIC DNA]</scope>
    <source>
        <strain evidence="2 3">BT683</strain>
    </source>
</reference>
<evidence type="ECO:0000313" key="2">
    <source>
        <dbReference type="EMBL" id="MBF9238478.1"/>
    </source>
</evidence>
<proteinExistence type="predicted"/>
<dbReference type="InterPro" id="IPR026444">
    <property type="entry name" value="Secre_tail"/>
</dbReference>
<organism evidence="2 3">
    <name type="scientific">Hymenobacter jeongseonensis</name>
    <dbReference type="NCBI Taxonomy" id="2791027"/>
    <lineage>
        <taxon>Bacteria</taxon>
        <taxon>Pseudomonadati</taxon>
        <taxon>Bacteroidota</taxon>
        <taxon>Cytophagia</taxon>
        <taxon>Cytophagales</taxon>
        <taxon>Hymenobacteraceae</taxon>
        <taxon>Hymenobacter</taxon>
    </lineage>
</organism>
<dbReference type="Pfam" id="PF18676">
    <property type="entry name" value="MBG_2"/>
    <property type="match status" value="3"/>
</dbReference>
<dbReference type="SUPFAM" id="SSF49299">
    <property type="entry name" value="PKD domain"/>
    <property type="match status" value="1"/>
</dbReference>
<dbReference type="Gene3D" id="2.60.40.10">
    <property type="entry name" value="Immunoglobulins"/>
    <property type="match status" value="1"/>
</dbReference>
<comment type="caution">
    <text evidence="2">The sequence shown here is derived from an EMBL/GenBank/DDBJ whole genome shotgun (WGS) entry which is preliminary data.</text>
</comment>
<dbReference type="InterPro" id="IPR041248">
    <property type="entry name" value="YDG"/>
</dbReference>
<dbReference type="InterPro" id="IPR013783">
    <property type="entry name" value="Ig-like_fold"/>
</dbReference>
<dbReference type="EMBL" id="JADQDQ010000006">
    <property type="protein sequence ID" value="MBF9238478.1"/>
    <property type="molecule type" value="Genomic_DNA"/>
</dbReference>
<dbReference type="Pfam" id="PF18657">
    <property type="entry name" value="YDG"/>
    <property type="match status" value="6"/>
</dbReference>
<dbReference type="Proteomes" id="UP000597617">
    <property type="component" value="Unassembled WGS sequence"/>
</dbReference>